<dbReference type="AlphaFoldDB" id="A0A430QMT8"/>
<sequence>GILSFCSEPETVCTVFRPCCGRDWVCNRKSSATGKCVQCAQANSPCGILSFCSEPETVCTVFRPCCGRDWVCNRKSSATGKCVQCAQANSPCIHANDCCRGACIKGGILSFCSEPETVCTVFRPCCGRDWVCNRKSSATGKCVQCAQANSPCIHANDCCRGACIKGSCKLMSFFGEE</sequence>
<evidence type="ECO:0000313" key="7">
    <source>
        <dbReference type="EMBL" id="RTG89013.1"/>
    </source>
</evidence>
<evidence type="ECO:0000256" key="5">
    <source>
        <dbReference type="ARBA" id="ARBA00023157"/>
    </source>
</evidence>
<dbReference type="Proteomes" id="UP000290809">
    <property type="component" value="Unassembled WGS sequence"/>
</dbReference>
<comment type="caution">
    <text evidence="7">The sequence shown here is derived from an EMBL/GenBank/DDBJ whole genome shotgun (WGS) entry which is preliminary data.</text>
</comment>
<evidence type="ECO:0000313" key="8">
    <source>
        <dbReference type="Proteomes" id="UP000290809"/>
    </source>
</evidence>
<dbReference type="InterPro" id="IPR021712">
    <property type="entry name" value="UPF0506"/>
</dbReference>
<proteinExistence type="predicted"/>
<accession>A0A430QMT8</accession>
<gene>
    <name evidence="7" type="ORF">DC041_0000793</name>
</gene>
<keyword evidence="8" id="KW-1185">Reference proteome</keyword>
<keyword evidence="5" id="KW-1015">Disulfide bond</keyword>
<reference evidence="7 8" key="1">
    <citation type="journal article" date="2019" name="PLoS Pathog.">
        <title>Genome sequence of the bovine parasite Schistosoma bovis Tanzania.</title>
        <authorList>
            <person name="Oey H."/>
            <person name="Zakrzewski M."/>
            <person name="Gobert G."/>
            <person name="Gravermann K."/>
            <person name="Stoye J."/>
            <person name="Jones M."/>
            <person name="Mcmanus D."/>
            <person name="Krause L."/>
        </authorList>
    </citation>
    <scope>NUCLEOTIDE SEQUENCE [LARGE SCALE GENOMIC DNA]</scope>
    <source>
        <strain evidence="7 8">TAN1997</strain>
    </source>
</reference>
<organism evidence="7 8">
    <name type="scientific">Schistosoma bovis</name>
    <name type="common">Blood fluke</name>
    <dbReference type="NCBI Taxonomy" id="6184"/>
    <lineage>
        <taxon>Eukaryota</taxon>
        <taxon>Metazoa</taxon>
        <taxon>Spiralia</taxon>
        <taxon>Lophotrochozoa</taxon>
        <taxon>Platyhelminthes</taxon>
        <taxon>Trematoda</taxon>
        <taxon>Digenea</taxon>
        <taxon>Strigeidida</taxon>
        <taxon>Schistosomatoidea</taxon>
        <taxon>Schistosomatidae</taxon>
        <taxon>Schistosoma</taxon>
    </lineage>
</organism>
<keyword evidence="4" id="KW-0960">Knottin</keyword>
<keyword evidence="2" id="KW-0964">Secreted</keyword>
<dbReference type="Pfam" id="PF11703">
    <property type="entry name" value="UPF0506"/>
    <property type="match status" value="2"/>
</dbReference>
<comment type="subcellular location">
    <subcellularLocation>
        <location evidence="1">Secreted</location>
    </subcellularLocation>
</comment>
<dbReference type="EMBL" id="QMKO01001533">
    <property type="protein sequence ID" value="RTG89013.1"/>
    <property type="molecule type" value="Genomic_DNA"/>
</dbReference>
<evidence type="ECO:0000256" key="2">
    <source>
        <dbReference type="ARBA" id="ARBA00022525"/>
    </source>
</evidence>
<evidence type="ECO:0000256" key="1">
    <source>
        <dbReference type="ARBA" id="ARBA00004613"/>
    </source>
</evidence>
<protein>
    <recommendedName>
        <fullName evidence="6">UPF0506 domain-containing protein</fullName>
    </recommendedName>
</protein>
<evidence type="ECO:0000256" key="4">
    <source>
        <dbReference type="ARBA" id="ARBA00022854"/>
    </source>
</evidence>
<feature type="domain" description="UPF0506" evidence="6">
    <location>
        <begin position="119"/>
        <end position="168"/>
    </location>
</feature>
<feature type="domain" description="UPF0506" evidence="6">
    <location>
        <begin position="59"/>
        <end position="105"/>
    </location>
</feature>
<evidence type="ECO:0000256" key="3">
    <source>
        <dbReference type="ARBA" id="ARBA00022729"/>
    </source>
</evidence>
<dbReference type="GO" id="GO:0005576">
    <property type="term" value="C:extracellular region"/>
    <property type="evidence" value="ECO:0007669"/>
    <property type="project" value="UniProtKB-SubCell"/>
</dbReference>
<feature type="non-terminal residue" evidence="7">
    <location>
        <position position="1"/>
    </location>
</feature>
<evidence type="ECO:0000259" key="6">
    <source>
        <dbReference type="Pfam" id="PF11703"/>
    </source>
</evidence>
<keyword evidence="3" id="KW-0732">Signal</keyword>
<name>A0A430QMT8_SCHBO</name>